<dbReference type="Gene3D" id="3.80.10.10">
    <property type="entry name" value="Ribonuclease Inhibitor"/>
    <property type="match status" value="1"/>
</dbReference>
<dbReference type="Pfam" id="PF23598">
    <property type="entry name" value="LRR_14"/>
    <property type="match status" value="1"/>
</dbReference>
<evidence type="ECO:0000313" key="6">
    <source>
        <dbReference type="EMBL" id="PRQ53791.1"/>
    </source>
</evidence>
<evidence type="ECO:0000256" key="2">
    <source>
        <dbReference type="ARBA" id="ARBA00022737"/>
    </source>
</evidence>
<dbReference type="PROSITE" id="PS51153">
    <property type="entry name" value="RPW8"/>
    <property type="match status" value="1"/>
</dbReference>
<gene>
    <name evidence="6" type="ORF">RchiOBHm_Chr2g0170371</name>
</gene>
<evidence type="ECO:0000259" key="5">
    <source>
        <dbReference type="PROSITE" id="PS51153"/>
    </source>
</evidence>
<keyword evidence="7" id="KW-1185">Reference proteome</keyword>
<evidence type="ECO:0000313" key="7">
    <source>
        <dbReference type="Proteomes" id="UP000238479"/>
    </source>
</evidence>
<dbReference type="GO" id="GO:0006952">
    <property type="term" value="P:defense response"/>
    <property type="evidence" value="ECO:0007669"/>
    <property type="project" value="UniProtKB-KW"/>
</dbReference>
<name>A0A2P6S530_ROSCH</name>
<dbReference type="Gene3D" id="1.10.8.430">
    <property type="entry name" value="Helical domain of apoptotic protease-activating factors"/>
    <property type="match status" value="1"/>
</dbReference>
<keyword evidence="4" id="KW-0175">Coiled coil</keyword>
<dbReference type="Gramene" id="PRQ53791">
    <property type="protein sequence ID" value="PRQ53791"/>
    <property type="gene ID" value="RchiOBHm_Chr2g0170371"/>
</dbReference>
<dbReference type="PANTHER" id="PTHR36766">
    <property type="entry name" value="PLANT BROAD-SPECTRUM MILDEW RESISTANCE PROTEIN RPW8"/>
    <property type="match status" value="1"/>
</dbReference>
<comment type="similarity">
    <text evidence="1">Belongs to the disease resistance NB-LRR family.</text>
</comment>
<dbReference type="SUPFAM" id="SSF52058">
    <property type="entry name" value="L domain-like"/>
    <property type="match status" value="1"/>
</dbReference>
<dbReference type="InterPro" id="IPR032675">
    <property type="entry name" value="LRR_dom_sf"/>
</dbReference>
<organism evidence="6 7">
    <name type="scientific">Rosa chinensis</name>
    <name type="common">China rose</name>
    <dbReference type="NCBI Taxonomy" id="74649"/>
    <lineage>
        <taxon>Eukaryota</taxon>
        <taxon>Viridiplantae</taxon>
        <taxon>Streptophyta</taxon>
        <taxon>Embryophyta</taxon>
        <taxon>Tracheophyta</taxon>
        <taxon>Spermatophyta</taxon>
        <taxon>Magnoliopsida</taxon>
        <taxon>eudicotyledons</taxon>
        <taxon>Gunneridae</taxon>
        <taxon>Pentapetalae</taxon>
        <taxon>rosids</taxon>
        <taxon>fabids</taxon>
        <taxon>Rosales</taxon>
        <taxon>Rosaceae</taxon>
        <taxon>Rosoideae</taxon>
        <taxon>Rosoideae incertae sedis</taxon>
        <taxon>Rosa</taxon>
    </lineage>
</organism>
<dbReference type="InterPro" id="IPR008808">
    <property type="entry name" value="Powdery_mildew-R_dom"/>
</dbReference>
<dbReference type="InterPro" id="IPR002182">
    <property type="entry name" value="NB-ARC"/>
</dbReference>
<dbReference type="InterPro" id="IPR036388">
    <property type="entry name" value="WH-like_DNA-bd_sf"/>
</dbReference>
<dbReference type="InterPro" id="IPR042197">
    <property type="entry name" value="Apaf_helical"/>
</dbReference>
<keyword evidence="2" id="KW-0677">Repeat</keyword>
<evidence type="ECO:0000256" key="3">
    <source>
        <dbReference type="ARBA" id="ARBA00022821"/>
    </source>
</evidence>
<dbReference type="STRING" id="74649.A0A2P6S530"/>
<protein>
    <submittedName>
        <fullName evidence="6">Putative powdery mildew resistance protein, RPW8</fullName>
    </submittedName>
</protein>
<keyword evidence="3" id="KW-0611">Plant defense</keyword>
<dbReference type="Pfam" id="PF00931">
    <property type="entry name" value="NB-ARC"/>
    <property type="match status" value="1"/>
</dbReference>
<proteinExistence type="inferred from homology"/>
<reference evidence="6 7" key="1">
    <citation type="journal article" date="2018" name="Nat. Genet.">
        <title>The Rosa genome provides new insights in the design of modern roses.</title>
        <authorList>
            <person name="Bendahmane M."/>
        </authorList>
    </citation>
    <scope>NUCLEOTIDE SEQUENCE [LARGE SCALE GENOMIC DNA]</scope>
    <source>
        <strain evidence="7">cv. Old Blush</strain>
    </source>
</reference>
<evidence type="ECO:0000256" key="4">
    <source>
        <dbReference type="SAM" id="Coils"/>
    </source>
</evidence>
<dbReference type="Gene3D" id="3.40.50.300">
    <property type="entry name" value="P-loop containing nucleotide triphosphate hydrolases"/>
    <property type="match status" value="1"/>
</dbReference>
<comment type="caution">
    <text evidence="6">The sequence shown here is derived from an EMBL/GenBank/DDBJ whole genome shotgun (WGS) entry which is preliminary data.</text>
</comment>
<dbReference type="SUPFAM" id="SSF52540">
    <property type="entry name" value="P-loop containing nucleoside triphosphate hydrolases"/>
    <property type="match status" value="1"/>
</dbReference>
<dbReference type="Proteomes" id="UP000238479">
    <property type="component" value="Chromosome 2"/>
</dbReference>
<dbReference type="Gene3D" id="1.10.10.10">
    <property type="entry name" value="Winged helix-like DNA-binding domain superfamily/Winged helix DNA-binding domain"/>
    <property type="match status" value="1"/>
</dbReference>
<dbReference type="Pfam" id="PF05659">
    <property type="entry name" value="RPW8"/>
    <property type="match status" value="1"/>
</dbReference>
<dbReference type="OrthoDB" id="2018313at2759"/>
<dbReference type="EMBL" id="PDCK01000040">
    <property type="protein sequence ID" value="PRQ53791.1"/>
    <property type="molecule type" value="Genomic_DNA"/>
</dbReference>
<evidence type="ECO:0000256" key="1">
    <source>
        <dbReference type="ARBA" id="ARBA00008894"/>
    </source>
</evidence>
<sequence>MAVVGDFVVGKALDALYAGVEKLIANNLLFKSLSTDIKSKLDSLRRMIHKMVQRNQQSDCPEDPVLRDLQVLMEEGAMLVGNCSEVRSWHIYKKYKYTNKLLKLNESLENQLALLNVRVAGVVDENNGMLHEILDIVNPNKSPEIEDRCALPELPPLIVGLHIPLEKLKTELFKDEVSRLVLTGPGGCGKTTLASKFCQDQDVKDKFKNNIFFVTVSKKPNLELIMKVLYKQKGYEVPTFQNGVFPVKWLQQIVKEKGNDPLLLVLDDVWSGSESVLQTFEFKMSNYKILVTSRSEFLGFGSSYRLQLLDNDNAMQLFHHTASLGDKSSHIPTHLSKEIVKRCNGFPLAITVVGRSLCGKPIEMWRSRVIEWSKGYSILDFETELLLRLKTSLDALDNEMPMVKECFLDLGVFPEDATIEVTALIDMWAELYDLDLGTLCIAKLYELNNRSLANLSRFRGIGLIVEEDGDYSDYTVKQHDLLRELAIYHSKRDPMEHRERVIIEISGNNLPKWWSEQKYQPIKARLVSISTDGEFSVKWPDMQLPEAQVLVLNFQTQYNFALPECVEKMEKLKMLVLINSSFYNNIDNFQLLDSLSNLRSIRLDGLNLSFITESPVQLKTLHKLYLVNGESLGNGPVKLSHVFPNLKEMFIDWFIKLEELPAELCELIELTKLTISSCNVLSSLPEAIGNLVNLEVLRLRYNLELSEVPDSIGNLNKLKKFEISACYKIEKLPEHIGELKCLTNLRIMWCDLLSALPEAIGNLVNLEVLSLRFCARLSELPESIRNLKKLNFLDIHNCRKIKELPEQIGELKSLRMLQMSRCSELRNLPQSVSDLEQLEEVICDKWDEKHLWTPLLPTIKNLRIVVYKKED</sequence>
<dbReference type="PANTHER" id="PTHR36766:SF3">
    <property type="entry name" value="RPW8 DOMAIN-CONTAINING PROTEIN"/>
    <property type="match status" value="1"/>
</dbReference>
<feature type="domain" description="RPW8" evidence="5">
    <location>
        <begin position="2"/>
        <end position="150"/>
    </location>
</feature>
<feature type="coiled-coil region" evidence="4">
    <location>
        <begin position="98"/>
        <end position="125"/>
    </location>
</feature>
<dbReference type="InterPro" id="IPR027417">
    <property type="entry name" value="P-loop_NTPase"/>
</dbReference>
<dbReference type="PRINTS" id="PR00364">
    <property type="entry name" value="DISEASERSIST"/>
</dbReference>
<dbReference type="InterPro" id="IPR055414">
    <property type="entry name" value="LRR_R13L4/SHOC2-like"/>
</dbReference>
<dbReference type="GO" id="GO:0043531">
    <property type="term" value="F:ADP binding"/>
    <property type="evidence" value="ECO:0007669"/>
    <property type="project" value="InterPro"/>
</dbReference>
<dbReference type="AlphaFoldDB" id="A0A2P6S530"/>
<accession>A0A2P6S530</accession>